<protein>
    <recommendedName>
        <fullName evidence="1">DUF7674 domain-containing protein</fullName>
    </recommendedName>
</protein>
<feature type="domain" description="DUF7674" evidence="1">
    <location>
        <begin position="8"/>
        <end position="94"/>
    </location>
</feature>
<dbReference type="InterPro" id="IPR056091">
    <property type="entry name" value="DUF7674"/>
</dbReference>
<dbReference type="RefSeq" id="WP_133317965.1">
    <property type="nucleotide sequence ID" value="NZ_SMTL01000007.1"/>
</dbReference>
<comment type="caution">
    <text evidence="2">The sequence shown here is derived from an EMBL/GenBank/DDBJ whole genome shotgun (WGS) entry which is preliminary data.</text>
</comment>
<organism evidence="2 3">
    <name type="scientific">Rhizobium deserti</name>
    <dbReference type="NCBI Taxonomy" id="2547961"/>
    <lineage>
        <taxon>Bacteria</taxon>
        <taxon>Pseudomonadati</taxon>
        <taxon>Pseudomonadota</taxon>
        <taxon>Alphaproteobacteria</taxon>
        <taxon>Hyphomicrobiales</taxon>
        <taxon>Rhizobiaceae</taxon>
        <taxon>Rhizobium/Agrobacterium group</taxon>
        <taxon>Rhizobium</taxon>
    </lineage>
</organism>
<dbReference type="Pfam" id="PF24722">
    <property type="entry name" value="DUF7674"/>
    <property type="match status" value="1"/>
</dbReference>
<sequence length="123" mass="14092">MSAWRRKAIEAAPELSQTIERSWSPMAAWIELRLSFEQAVKRGDMQQPRRILDYARYCLAAPSAEINTAVALGFIEHLAEDEVVRSQLPKLISAAEVKDWRTLMLNHAGEEEIKRLEAAFRLK</sequence>
<dbReference type="EMBL" id="SMTL01000007">
    <property type="protein sequence ID" value="TDK31249.1"/>
    <property type="molecule type" value="Genomic_DNA"/>
</dbReference>
<dbReference type="Proteomes" id="UP000295238">
    <property type="component" value="Unassembled WGS sequence"/>
</dbReference>
<dbReference type="AlphaFoldDB" id="A0A4R5U9G6"/>
<evidence type="ECO:0000259" key="1">
    <source>
        <dbReference type="Pfam" id="PF24722"/>
    </source>
</evidence>
<evidence type="ECO:0000313" key="2">
    <source>
        <dbReference type="EMBL" id="TDK31249.1"/>
    </source>
</evidence>
<gene>
    <name evidence="2" type="ORF">E2F50_20105</name>
</gene>
<keyword evidence="3" id="KW-1185">Reference proteome</keyword>
<evidence type="ECO:0000313" key="3">
    <source>
        <dbReference type="Proteomes" id="UP000295238"/>
    </source>
</evidence>
<proteinExistence type="predicted"/>
<name>A0A4R5U9G6_9HYPH</name>
<dbReference type="OrthoDB" id="7063661at2"/>
<accession>A0A4R5U9G6</accession>
<reference evidence="2 3" key="1">
    <citation type="submission" date="2019-03" db="EMBL/GenBank/DDBJ databases">
        <title>Rhizobium sp. nov., an bacterium isolated from biocrust in Mu Us Desert.</title>
        <authorList>
            <person name="Lixiong L."/>
        </authorList>
    </citation>
    <scope>NUCLEOTIDE SEQUENCE [LARGE SCALE GENOMIC DNA]</scope>
    <source>
        <strain evidence="2 3">SPY-1</strain>
    </source>
</reference>